<feature type="transmembrane region" description="Helical" evidence="3">
    <location>
        <begin position="279"/>
        <end position="304"/>
    </location>
</feature>
<dbReference type="GO" id="GO:0016829">
    <property type="term" value="F:lyase activity"/>
    <property type="evidence" value="ECO:0007669"/>
    <property type="project" value="UniProtKB-KW"/>
</dbReference>
<keyword evidence="3" id="KW-1133">Transmembrane helix</keyword>
<feature type="transmembrane region" description="Helical" evidence="3">
    <location>
        <begin position="311"/>
        <end position="332"/>
    </location>
</feature>
<feature type="transmembrane region" description="Helical" evidence="3">
    <location>
        <begin position="253"/>
        <end position="273"/>
    </location>
</feature>
<feature type="transmembrane region" description="Helical" evidence="3">
    <location>
        <begin position="177"/>
        <end position="196"/>
    </location>
</feature>
<dbReference type="STRING" id="53254.SAMN05660750_00985"/>
<sequence length="507" mass="51860">MTPFAHATTPGGFLLVLAVILPVCAVLAIFACGPRSAARIAMTTLAAGLAIAIAIAVELIASGAALSYVVGAWRPPLGIALRADGLSGAMLVMTALVVVTVGLFARVQYGLHDGAGGGRAQTTFWLMLLALWSALNAVFVGEDLFNLYVALELLTFAAVPLVCLDGRAETVKAALRYLLFALVGSLLYLLGTGLIYGQYGTLDLLTLSRLSRQEPALSAALALMIVGLLAKAALFPLHLWLPPAHAGAPAPASAVLSALVVKAPVFLILRLVLDVAPPQAAAIAGQLLAVLGAASILFCSVMALRQARLKLMIAYSTVAQIGYLFIVFPLAAGSAELPPWGTIAWTGGALQLVSHALAKAAMFLAAGVIAEAFGHDRIADLGGFGRALPLSAAAFGLAGLSLMGIPPSGGFVAKCLLLTAAVIEGYPWLAATILAGGLLAGGYVFRVIDTALAIPAVPVAPRRPVPRRLELAALALAVAAVLLGLVPLRPFGLLQIGRDGLAMAGLP</sequence>
<dbReference type="PANTHER" id="PTHR43373:SF1">
    <property type="entry name" value="NA(+)_H(+) ANTIPORTER SUBUNIT A"/>
    <property type="match status" value="1"/>
</dbReference>
<name>A0A0Q3HZI0_9HYPH</name>
<protein>
    <submittedName>
        <fullName evidence="6">Formate hydrogenlyase subunit 3/Multisubunit Na+/H+ antiporter, MnhD subunit</fullName>
    </submittedName>
    <submittedName>
        <fullName evidence="5">NADH dehydrogenase</fullName>
    </submittedName>
</protein>
<comment type="subcellular location">
    <subcellularLocation>
        <location evidence="1">Endomembrane system</location>
        <topology evidence="1">Multi-pass membrane protein</topology>
    </subcellularLocation>
    <subcellularLocation>
        <location evidence="2">Membrane</location>
        <topology evidence="2">Multi-pass membrane protein</topology>
    </subcellularLocation>
</comment>
<keyword evidence="6" id="KW-0456">Lyase</keyword>
<keyword evidence="3" id="KW-0472">Membrane</keyword>
<reference evidence="6 8" key="2">
    <citation type="submission" date="2017-02" db="EMBL/GenBank/DDBJ databases">
        <authorList>
            <person name="Peterson S.W."/>
        </authorList>
    </citation>
    <scope>NUCLEOTIDE SEQUENCE [LARGE SCALE GENOMIC DNA]</scope>
    <source>
        <strain evidence="6 8">DSM 9653</strain>
    </source>
</reference>
<dbReference type="PANTHER" id="PTHR43373">
    <property type="entry name" value="NA(+)/H(+) ANTIPORTER SUBUNIT"/>
    <property type="match status" value="1"/>
</dbReference>
<feature type="transmembrane region" description="Helical" evidence="3">
    <location>
        <begin position="352"/>
        <end position="374"/>
    </location>
</feature>
<feature type="transmembrane region" description="Helical" evidence="3">
    <location>
        <begin position="90"/>
        <end position="111"/>
    </location>
</feature>
<keyword evidence="7" id="KW-1185">Reference proteome</keyword>
<evidence type="ECO:0000313" key="6">
    <source>
        <dbReference type="EMBL" id="SKB49903.1"/>
    </source>
</evidence>
<feature type="transmembrane region" description="Helical" evidence="3">
    <location>
        <begin position="469"/>
        <end position="488"/>
    </location>
</feature>
<reference evidence="5 7" key="1">
    <citation type="submission" date="2015-10" db="EMBL/GenBank/DDBJ databases">
        <title>Draft genome of Bosea thiooxidans.</title>
        <authorList>
            <person name="Wang X."/>
        </authorList>
    </citation>
    <scope>NUCLEOTIDE SEQUENCE [LARGE SCALE GENOMIC DNA]</scope>
    <source>
        <strain evidence="5 7">CGMCC 9174</strain>
    </source>
</reference>
<dbReference type="EMBL" id="LMAR01000080">
    <property type="protein sequence ID" value="KQK28144.1"/>
    <property type="molecule type" value="Genomic_DNA"/>
</dbReference>
<evidence type="ECO:0000313" key="8">
    <source>
        <dbReference type="Proteomes" id="UP000190130"/>
    </source>
</evidence>
<keyword evidence="2 3" id="KW-0812">Transmembrane</keyword>
<feature type="transmembrane region" description="Helical" evidence="3">
    <location>
        <begin position="425"/>
        <end position="448"/>
    </location>
</feature>
<dbReference type="Proteomes" id="UP000051562">
    <property type="component" value="Unassembled WGS sequence"/>
</dbReference>
<proteinExistence type="predicted"/>
<feature type="transmembrane region" description="Helical" evidence="3">
    <location>
        <begin position="123"/>
        <end position="141"/>
    </location>
</feature>
<dbReference type="PRINTS" id="PR01437">
    <property type="entry name" value="NUOXDRDTASE4"/>
</dbReference>
<evidence type="ECO:0000313" key="7">
    <source>
        <dbReference type="Proteomes" id="UP000051562"/>
    </source>
</evidence>
<evidence type="ECO:0000256" key="1">
    <source>
        <dbReference type="ARBA" id="ARBA00004127"/>
    </source>
</evidence>
<dbReference type="AlphaFoldDB" id="A0A0Q3HZI0"/>
<dbReference type="InterPro" id="IPR050616">
    <property type="entry name" value="CPA3_Na-H_Antiporter_A"/>
</dbReference>
<feature type="transmembrane region" description="Helical" evidence="3">
    <location>
        <begin position="216"/>
        <end position="241"/>
    </location>
</feature>
<gene>
    <name evidence="5" type="ORF">ARD30_22655</name>
    <name evidence="6" type="ORF">SAMN05660750_00985</name>
</gene>
<feature type="transmembrane region" description="Helical" evidence="3">
    <location>
        <begin position="45"/>
        <end position="70"/>
    </location>
</feature>
<dbReference type="GO" id="GO:0012505">
    <property type="term" value="C:endomembrane system"/>
    <property type="evidence" value="ECO:0007669"/>
    <property type="project" value="UniProtKB-SubCell"/>
</dbReference>
<dbReference type="InterPro" id="IPR001750">
    <property type="entry name" value="ND/Mrp_TM"/>
</dbReference>
<dbReference type="Proteomes" id="UP000190130">
    <property type="component" value="Unassembled WGS sequence"/>
</dbReference>
<feature type="domain" description="NADH:quinone oxidoreductase/Mrp antiporter transmembrane" evidence="4">
    <location>
        <begin position="142"/>
        <end position="434"/>
    </location>
</feature>
<feature type="transmembrane region" description="Helical" evidence="3">
    <location>
        <begin position="386"/>
        <end position="405"/>
    </location>
</feature>
<dbReference type="GO" id="GO:0008137">
    <property type="term" value="F:NADH dehydrogenase (ubiquinone) activity"/>
    <property type="evidence" value="ECO:0007669"/>
    <property type="project" value="InterPro"/>
</dbReference>
<dbReference type="GO" id="GO:0042773">
    <property type="term" value="P:ATP synthesis coupled electron transport"/>
    <property type="evidence" value="ECO:0007669"/>
    <property type="project" value="InterPro"/>
</dbReference>
<organism evidence="5 7">
    <name type="scientific">Bosea thiooxidans</name>
    <dbReference type="NCBI Taxonomy" id="53254"/>
    <lineage>
        <taxon>Bacteria</taxon>
        <taxon>Pseudomonadati</taxon>
        <taxon>Pseudomonadota</taxon>
        <taxon>Alphaproteobacteria</taxon>
        <taxon>Hyphomicrobiales</taxon>
        <taxon>Boseaceae</taxon>
        <taxon>Bosea</taxon>
    </lineage>
</organism>
<dbReference type="InterPro" id="IPR003918">
    <property type="entry name" value="NADH_UbQ_OxRdtase"/>
</dbReference>
<dbReference type="OrthoDB" id="9768329at2"/>
<dbReference type="RefSeq" id="WP_055730444.1">
    <property type="nucleotide sequence ID" value="NZ_FUYX01000002.1"/>
</dbReference>
<evidence type="ECO:0000313" key="5">
    <source>
        <dbReference type="EMBL" id="KQK28144.1"/>
    </source>
</evidence>
<evidence type="ECO:0000256" key="2">
    <source>
        <dbReference type="RuleBase" id="RU000320"/>
    </source>
</evidence>
<evidence type="ECO:0000259" key="4">
    <source>
        <dbReference type="Pfam" id="PF00361"/>
    </source>
</evidence>
<accession>A0A0Q3HZI0</accession>
<dbReference type="EMBL" id="FUYX01000002">
    <property type="protein sequence ID" value="SKB49903.1"/>
    <property type="molecule type" value="Genomic_DNA"/>
</dbReference>
<dbReference type="GO" id="GO:0016020">
    <property type="term" value="C:membrane"/>
    <property type="evidence" value="ECO:0007669"/>
    <property type="project" value="UniProtKB-SubCell"/>
</dbReference>
<feature type="transmembrane region" description="Helical" evidence="3">
    <location>
        <begin position="147"/>
        <end position="165"/>
    </location>
</feature>
<evidence type="ECO:0000256" key="3">
    <source>
        <dbReference type="SAM" id="Phobius"/>
    </source>
</evidence>
<dbReference type="Pfam" id="PF00361">
    <property type="entry name" value="Proton_antipo_M"/>
    <property type="match status" value="1"/>
</dbReference>
<feature type="transmembrane region" description="Helical" evidence="3">
    <location>
        <begin position="12"/>
        <end position="33"/>
    </location>
</feature>